<feature type="region of interest" description="Disordered" evidence="1">
    <location>
        <begin position="36"/>
        <end position="198"/>
    </location>
</feature>
<feature type="compositionally biased region" description="Pro residues" evidence="1">
    <location>
        <begin position="419"/>
        <end position="429"/>
    </location>
</feature>
<keyword evidence="3" id="KW-1185">Reference proteome</keyword>
<feature type="compositionally biased region" description="Polar residues" evidence="1">
    <location>
        <begin position="157"/>
        <end position="169"/>
    </location>
</feature>
<feature type="region of interest" description="Disordered" evidence="1">
    <location>
        <begin position="223"/>
        <end position="437"/>
    </location>
</feature>
<reference evidence="2" key="1">
    <citation type="journal article" date="2020" name="Stud. Mycol.">
        <title>101 Dothideomycetes genomes: a test case for predicting lifestyles and emergence of pathogens.</title>
        <authorList>
            <person name="Haridas S."/>
            <person name="Albert R."/>
            <person name="Binder M."/>
            <person name="Bloem J."/>
            <person name="Labutti K."/>
            <person name="Salamov A."/>
            <person name="Andreopoulos B."/>
            <person name="Baker S."/>
            <person name="Barry K."/>
            <person name="Bills G."/>
            <person name="Bluhm B."/>
            <person name="Cannon C."/>
            <person name="Castanera R."/>
            <person name="Culley D."/>
            <person name="Daum C."/>
            <person name="Ezra D."/>
            <person name="Gonzalez J."/>
            <person name="Henrissat B."/>
            <person name="Kuo A."/>
            <person name="Liang C."/>
            <person name="Lipzen A."/>
            <person name="Lutzoni F."/>
            <person name="Magnuson J."/>
            <person name="Mondo S."/>
            <person name="Nolan M."/>
            <person name="Ohm R."/>
            <person name="Pangilinan J."/>
            <person name="Park H.-J."/>
            <person name="Ramirez L."/>
            <person name="Alfaro M."/>
            <person name="Sun H."/>
            <person name="Tritt A."/>
            <person name="Yoshinaga Y."/>
            <person name="Zwiers L.-H."/>
            <person name="Turgeon B."/>
            <person name="Goodwin S."/>
            <person name="Spatafora J."/>
            <person name="Crous P."/>
            <person name="Grigoriev I."/>
        </authorList>
    </citation>
    <scope>NUCLEOTIDE SEQUENCE</scope>
    <source>
        <strain evidence="2">CBS 119687</strain>
    </source>
</reference>
<gene>
    <name evidence="2" type="ORF">P153DRAFT_383181</name>
</gene>
<dbReference type="PRINTS" id="PR01217">
    <property type="entry name" value="PRICHEXTENSN"/>
</dbReference>
<dbReference type="AlphaFoldDB" id="A0A6A6AK02"/>
<accession>A0A6A6AK02</accession>
<feature type="compositionally biased region" description="Polar residues" evidence="1">
    <location>
        <begin position="304"/>
        <end position="332"/>
    </location>
</feature>
<sequence length="578" mass="61866">MTEVITQQTLGLSQTSPRQDVVSALLDEYSHSFDAYEHPLMPASKELPAPPQSDSPKDKTPPTVGSPAHRMGMQFPLRDEQHAPVSPDGSPVRHRRKRIESRSLSRGAKPPSLKLTVSNGATANIPPTPAYPVPTKILGSSPPNDRKPLPLPRVHPSNKSSVGTSTMGSVHSRRAGELERNDSILSQREARSTATESSVIAPTAPLVKTKSLGSNVSKFVNLAEQKNAPRGRQGAPPPATFVPRATRTTSNAGGNGAHAQASRTKEVSTKVQGTQKSEIQELKQMPPTPPEEDKVSPSPPRKALTNTGSPSNPRAGNLSSPLHQRGKSSTGFNILKAHRPAPPVPTVSVEAVTPEMSPPPTLQPETHEDQHASPEELQTPTIVSPTPTLRTTTVSPPTPSPSVWPSTAPTHSSSTPRQAPQPTPQPPTTYSPLPFTPLTRHPLPLPITLIPQITPNQLSCYTAHRHSVWSNNYFQPMGCMICHVNDRDRKWSCTWCQLRICCACSEELKMVPGRELGVLLRARGVGGTGEAEVVPGIVVSCVDGDAGVGVKGDGDDVGVLGEEVDERRGRARARVDAP</sequence>
<organism evidence="2 3">
    <name type="scientific">Dothidotthia symphoricarpi CBS 119687</name>
    <dbReference type="NCBI Taxonomy" id="1392245"/>
    <lineage>
        <taxon>Eukaryota</taxon>
        <taxon>Fungi</taxon>
        <taxon>Dikarya</taxon>
        <taxon>Ascomycota</taxon>
        <taxon>Pezizomycotina</taxon>
        <taxon>Dothideomycetes</taxon>
        <taxon>Pleosporomycetidae</taxon>
        <taxon>Pleosporales</taxon>
        <taxon>Dothidotthiaceae</taxon>
        <taxon>Dothidotthia</taxon>
    </lineage>
</organism>
<evidence type="ECO:0000313" key="3">
    <source>
        <dbReference type="Proteomes" id="UP000799771"/>
    </source>
</evidence>
<feature type="compositionally biased region" description="Low complexity" evidence="1">
    <location>
        <begin position="383"/>
        <end position="395"/>
    </location>
</feature>
<protein>
    <submittedName>
        <fullName evidence="2">Uncharacterized protein</fullName>
    </submittedName>
</protein>
<dbReference type="OrthoDB" id="5425130at2759"/>
<dbReference type="Proteomes" id="UP000799771">
    <property type="component" value="Unassembled WGS sequence"/>
</dbReference>
<dbReference type="GeneID" id="54410640"/>
<dbReference type="RefSeq" id="XP_033526679.1">
    <property type="nucleotide sequence ID" value="XM_033670208.1"/>
</dbReference>
<evidence type="ECO:0000256" key="1">
    <source>
        <dbReference type="SAM" id="MobiDB-lite"/>
    </source>
</evidence>
<feature type="compositionally biased region" description="Basic and acidic residues" evidence="1">
    <location>
        <begin position="365"/>
        <end position="374"/>
    </location>
</feature>
<name>A0A6A6AK02_9PLEO</name>
<dbReference type="EMBL" id="ML977501">
    <property type="protein sequence ID" value="KAF2132292.1"/>
    <property type="molecule type" value="Genomic_DNA"/>
</dbReference>
<feature type="compositionally biased region" description="Low complexity" evidence="1">
    <location>
        <begin position="403"/>
        <end position="418"/>
    </location>
</feature>
<proteinExistence type="predicted"/>
<evidence type="ECO:0000313" key="2">
    <source>
        <dbReference type="EMBL" id="KAF2132292.1"/>
    </source>
</evidence>